<dbReference type="InterPro" id="IPR002401">
    <property type="entry name" value="Cyt_P450_E_grp-I"/>
</dbReference>
<feature type="compositionally biased region" description="Polar residues" evidence="3">
    <location>
        <begin position="34"/>
        <end position="43"/>
    </location>
</feature>
<accession>A0AAV7P3K7</accession>
<protein>
    <submittedName>
        <fullName evidence="4">Uncharacterized protein</fullName>
    </submittedName>
</protein>
<evidence type="ECO:0000313" key="5">
    <source>
        <dbReference type="Proteomes" id="UP001066276"/>
    </source>
</evidence>
<comment type="similarity">
    <text evidence="1">Belongs to the cytochrome P450 family.</text>
</comment>
<dbReference type="PRINTS" id="PR00463">
    <property type="entry name" value="EP450I"/>
</dbReference>
<dbReference type="GO" id="GO:0020037">
    <property type="term" value="F:heme binding"/>
    <property type="evidence" value="ECO:0007669"/>
    <property type="project" value="InterPro"/>
</dbReference>
<dbReference type="EMBL" id="JANPWB010000012">
    <property type="protein sequence ID" value="KAJ1121429.1"/>
    <property type="molecule type" value="Genomic_DNA"/>
</dbReference>
<evidence type="ECO:0000256" key="3">
    <source>
        <dbReference type="SAM" id="MobiDB-lite"/>
    </source>
</evidence>
<organism evidence="4 5">
    <name type="scientific">Pleurodeles waltl</name>
    <name type="common">Iberian ribbed newt</name>
    <dbReference type="NCBI Taxonomy" id="8319"/>
    <lineage>
        <taxon>Eukaryota</taxon>
        <taxon>Metazoa</taxon>
        <taxon>Chordata</taxon>
        <taxon>Craniata</taxon>
        <taxon>Vertebrata</taxon>
        <taxon>Euteleostomi</taxon>
        <taxon>Amphibia</taxon>
        <taxon>Batrachia</taxon>
        <taxon>Caudata</taxon>
        <taxon>Salamandroidea</taxon>
        <taxon>Salamandridae</taxon>
        <taxon>Pleurodelinae</taxon>
        <taxon>Pleurodeles</taxon>
    </lineage>
</organism>
<reference evidence="4" key="1">
    <citation type="journal article" date="2022" name="bioRxiv">
        <title>Sequencing and chromosome-scale assembly of the giantPleurodeles waltlgenome.</title>
        <authorList>
            <person name="Brown T."/>
            <person name="Elewa A."/>
            <person name="Iarovenko S."/>
            <person name="Subramanian E."/>
            <person name="Araus A.J."/>
            <person name="Petzold A."/>
            <person name="Susuki M."/>
            <person name="Suzuki K.-i.T."/>
            <person name="Hayashi T."/>
            <person name="Toyoda A."/>
            <person name="Oliveira C."/>
            <person name="Osipova E."/>
            <person name="Leigh N.D."/>
            <person name="Simon A."/>
            <person name="Yun M.H."/>
        </authorList>
    </citation>
    <scope>NUCLEOTIDE SEQUENCE</scope>
    <source>
        <strain evidence="4">20211129_DDA</strain>
        <tissue evidence="4">Liver</tissue>
    </source>
</reference>
<comment type="caution">
    <text evidence="4">The sequence shown here is derived from an EMBL/GenBank/DDBJ whole genome shotgun (WGS) entry which is preliminary data.</text>
</comment>
<dbReference type="GO" id="GO:0004497">
    <property type="term" value="F:monooxygenase activity"/>
    <property type="evidence" value="ECO:0007669"/>
    <property type="project" value="InterPro"/>
</dbReference>
<dbReference type="AlphaFoldDB" id="A0AAV7P3K7"/>
<feature type="non-terminal residue" evidence="4">
    <location>
        <position position="53"/>
    </location>
</feature>
<dbReference type="Proteomes" id="UP001066276">
    <property type="component" value="Chromosome 8"/>
</dbReference>
<dbReference type="GO" id="GO:0005506">
    <property type="term" value="F:iron ion binding"/>
    <property type="evidence" value="ECO:0007669"/>
    <property type="project" value="InterPro"/>
</dbReference>
<name>A0AAV7P3K7_PLEWA</name>
<keyword evidence="2" id="KW-0408">Iron</keyword>
<gene>
    <name evidence="4" type="ORF">NDU88_009538</name>
</gene>
<dbReference type="GO" id="GO:0016705">
    <property type="term" value="F:oxidoreductase activity, acting on paired donors, with incorporation or reduction of molecular oxygen"/>
    <property type="evidence" value="ECO:0007669"/>
    <property type="project" value="InterPro"/>
</dbReference>
<proteinExistence type="inferred from homology"/>
<dbReference type="InterPro" id="IPR001128">
    <property type="entry name" value="Cyt_P450"/>
</dbReference>
<evidence type="ECO:0000256" key="1">
    <source>
        <dbReference type="ARBA" id="ARBA00010617"/>
    </source>
</evidence>
<feature type="non-terminal residue" evidence="4">
    <location>
        <position position="1"/>
    </location>
</feature>
<sequence length="53" mass="5805">LTKKYGNTITVWVGQSPIVVVHGYEAVRDALVTSSEATNNRPLTPSLKDYAKD</sequence>
<evidence type="ECO:0000256" key="2">
    <source>
        <dbReference type="ARBA" id="ARBA00023004"/>
    </source>
</evidence>
<dbReference type="InterPro" id="IPR036396">
    <property type="entry name" value="Cyt_P450_sf"/>
</dbReference>
<dbReference type="Gene3D" id="1.10.630.10">
    <property type="entry name" value="Cytochrome P450"/>
    <property type="match status" value="1"/>
</dbReference>
<dbReference type="Pfam" id="PF00067">
    <property type="entry name" value="p450"/>
    <property type="match status" value="1"/>
</dbReference>
<feature type="region of interest" description="Disordered" evidence="3">
    <location>
        <begin position="34"/>
        <end position="53"/>
    </location>
</feature>
<dbReference type="SUPFAM" id="SSF48264">
    <property type="entry name" value="Cytochrome P450"/>
    <property type="match status" value="1"/>
</dbReference>
<keyword evidence="5" id="KW-1185">Reference proteome</keyword>
<evidence type="ECO:0000313" key="4">
    <source>
        <dbReference type="EMBL" id="KAJ1121429.1"/>
    </source>
</evidence>